<reference evidence="2" key="2">
    <citation type="submission" date="2015-04" db="EMBL/GenBank/DDBJ databases">
        <title>Genome sequence of Mycobacterium arupense strain GUC1.</title>
        <authorList>
            <person name="Greninger A.L."/>
            <person name="Cunningham G."/>
            <person name="Chiu C.Y."/>
            <person name="Miller S."/>
        </authorList>
    </citation>
    <scope>NUCLEOTIDE SEQUENCE</scope>
    <source>
        <strain evidence="2">GUC1</strain>
    </source>
</reference>
<gene>
    <name evidence="3" type="ORF">BST15_04395</name>
    <name evidence="4" type="ORF">E6Q54_22245</name>
    <name evidence="2" type="ORF">WR43_03630</name>
</gene>
<dbReference type="Proteomes" id="UP000321797">
    <property type="component" value="Unassembled WGS sequence"/>
</dbReference>
<name>A0A0F5N0Y4_9MYCO</name>
<keyword evidence="6" id="KW-1185">Reference proteome</keyword>
<reference evidence="4 7" key="4">
    <citation type="submission" date="2018-09" db="EMBL/GenBank/DDBJ databases">
        <title>Metagenome Assembled Genomes from an Advanced Water Purification Facility.</title>
        <authorList>
            <person name="Stamps B.W."/>
            <person name="Spear J.R."/>
        </authorList>
    </citation>
    <scope>NUCLEOTIDE SEQUENCE [LARGE SCALE GENOMIC DNA]</scope>
    <source>
        <strain evidence="4">Bin_29_2</strain>
    </source>
</reference>
<evidence type="ECO:0000313" key="7">
    <source>
        <dbReference type="Proteomes" id="UP000321797"/>
    </source>
</evidence>
<dbReference type="EMBL" id="MVHH01000005">
    <property type="protein sequence ID" value="ORA00452.1"/>
    <property type="molecule type" value="Genomic_DNA"/>
</dbReference>
<dbReference type="EMBL" id="SSGD01000165">
    <property type="protein sequence ID" value="TXI49869.1"/>
    <property type="molecule type" value="Genomic_DNA"/>
</dbReference>
<evidence type="ECO:0000313" key="2">
    <source>
        <dbReference type="EMBL" id="KKC00694.1"/>
    </source>
</evidence>
<evidence type="ECO:0000313" key="5">
    <source>
        <dbReference type="Proteomes" id="UP000034416"/>
    </source>
</evidence>
<organism evidence="2 5">
    <name type="scientific">Mycolicibacter arupensis</name>
    <dbReference type="NCBI Taxonomy" id="342002"/>
    <lineage>
        <taxon>Bacteria</taxon>
        <taxon>Bacillati</taxon>
        <taxon>Actinomycetota</taxon>
        <taxon>Actinomycetes</taxon>
        <taxon>Mycobacteriales</taxon>
        <taxon>Mycobacteriaceae</taxon>
        <taxon>Mycolicibacter</taxon>
    </lineage>
</organism>
<evidence type="ECO:0000313" key="4">
    <source>
        <dbReference type="EMBL" id="TXI49869.1"/>
    </source>
</evidence>
<reference evidence="3 6" key="3">
    <citation type="submission" date="2016-12" db="EMBL/GenBank/DDBJ databases">
        <title>The new phylogeny of genus Mycobacterium.</title>
        <authorList>
            <person name="Tortoli E."/>
            <person name="Trovato A."/>
            <person name="Cirillo D.M."/>
        </authorList>
    </citation>
    <scope>NUCLEOTIDE SEQUENCE [LARGE SCALE GENOMIC DNA]</scope>
    <source>
        <strain evidence="3 6">DSM 44942</strain>
    </source>
</reference>
<keyword evidence="1" id="KW-0812">Transmembrane</keyword>
<dbReference type="Proteomes" id="UP000192327">
    <property type="component" value="Unassembled WGS sequence"/>
</dbReference>
<dbReference type="AlphaFoldDB" id="A0A0F5N0Y4"/>
<feature type="transmembrane region" description="Helical" evidence="1">
    <location>
        <begin position="45"/>
        <end position="64"/>
    </location>
</feature>
<comment type="caution">
    <text evidence="2">The sequence shown here is derived from an EMBL/GenBank/DDBJ whole genome shotgun (WGS) entry which is preliminary data.</text>
</comment>
<keyword evidence="1" id="KW-0472">Membrane</keyword>
<dbReference type="OrthoDB" id="4753348at2"/>
<sequence>MATVERSRQHIAIAGVPWPTYKVVALTLGMLTLLAVGVLTSSAAAAVLTAAAVGTAAWLVLGLIGD</sequence>
<dbReference type="EMBL" id="LASW01000008">
    <property type="protein sequence ID" value="KKC00694.1"/>
    <property type="molecule type" value="Genomic_DNA"/>
</dbReference>
<keyword evidence="1" id="KW-1133">Transmembrane helix</keyword>
<evidence type="ECO:0000313" key="3">
    <source>
        <dbReference type="EMBL" id="ORA00452.1"/>
    </source>
</evidence>
<evidence type="ECO:0000313" key="6">
    <source>
        <dbReference type="Proteomes" id="UP000192327"/>
    </source>
</evidence>
<proteinExistence type="predicted"/>
<protein>
    <submittedName>
        <fullName evidence="2">Uncharacterized protein</fullName>
    </submittedName>
</protein>
<evidence type="ECO:0000256" key="1">
    <source>
        <dbReference type="SAM" id="Phobius"/>
    </source>
</evidence>
<dbReference type="RefSeq" id="WP_046188221.1">
    <property type="nucleotide sequence ID" value="NZ_JACKUJ010000035.1"/>
</dbReference>
<dbReference type="PATRIC" id="fig|342002.3.peg.1453"/>
<accession>A0A0F5N0Y4</accession>
<feature type="transmembrane region" description="Helical" evidence="1">
    <location>
        <begin position="21"/>
        <end position="39"/>
    </location>
</feature>
<dbReference type="STRING" id="342002.BST15_04395"/>
<dbReference type="Proteomes" id="UP000034416">
    <property type="component" value="Unassembled WGS sequence"/>
</dbReference>
<reference evidence="5" key="1">
    <citation type="submission" date="2015-04" db="EMBL/GenBank/DDBJ databases">
        <title>Genome sequence of Mycobacterium arupense GUC1.</title>
        <authorList>
            <person name="Greninger A.L."/>
            <person name="Cunningham G."/>
            <person name="Chiu C.Y."/>
            <person name="Miller S."/>
        </authorList>
    </citation>
    <scope>NUCLEOTIDE SEQUENCE [LARGE SCALE GENOMIC DNA]</scope>
    <source>
        <strain evidence="5">GUC1</strain>
    </source>
</reference>